<dbReference type="Pfam" id="PF00732">
    <property type="entry name" value="GMC_oxred_N"/>
    <property type="match status" value="1"/>
</dbReference>
<accession>A0A0W0G3U5</accession>
<proteinExistence type="inferred from homology"/>
<evidence type="ECO:0000313" key="12">
    <source>
        <dbReference type="EMBL" id="KTB43229.1"/>
    </source>
</evidence>
<dbReference type="PROSITE" id="PS00623">
    <property type="entry name" value="GMC_OXRED_1"/>
    <property type="match status" value="1"/>
</dbReference>
<evidence type="ECO:0000256" key="9">
    <source>
        <dbReference type="PIRSR" id="PIRSR000137-2"/>
    </source>
</evidence>
<name>A0A0W0G3U5_MONRR</name>
<dbReference type="PIRSF" id="PIRSF000137">
    <property type="entry name" value="Alcohol_oxidase"/>
    <property type="match status" value="1"/>
</dbReference>
<dbReference type="GO" id="GO:0016614">
    <property type="term" value="F:oxidoreductase activity, acting on CH-OH group of donors"/>
    <property type="evidence" value="ECO:0007669"/>
    <property type="project" value="InterPro"/>
</dbReference>
<dbReference type="eggNOG" id="KOG1238">
    <property type="taxonomic scope" value="Eukaryota"/>
</dbReference>
<reference evidence="12 13" key="1">
    <citation type="submission" date="2015-12" db="EMBL/GenBank/DDBJ databases">
        <title>Draft genome sequence of Moniliophthora roreri, the causal agent of frosty pod rot of cacao.</title>
        <authorList>
            <person name="Aime M.C."/>
            <person name="Diaz-Valderrama J.R."/>
            <person name="Kijpornyongpan T."/>
            <person name="Phillips-Mora W."/>
        </authorList>
    </citation>
    <scope>NUCLEOTIDE SEQUENCE [LARGE SCALE GENOMIC DNA]</scope>
    <source>
        <strain evidence="12 13">MCA 2952</strain>
    </source>
</reference>
<dbReference type="Proteomes" id="UP000054988">
    <property type="component" value="Unassembled WGS sequence"/>
</dbReference>
<feature type="active site" description="Proton donor" evidence="8">
    <location>
        <position position="530"/>
    </location>
</feature>
<evidence type="ECO:0000256" key="6">
    <source>
        <dbReference type="ARBA" id="ARBA00023002"/>
    </source>
</evidence>
<evidence type="ECO:0000256" key="10">
    <source>
        <dbReference type="RuleBase" id="RU003968"/>
    </source>
</evidence>
<evidence type="ECO:0000259" key="11">
    <source>
        <dbReference type="PROSITE" id="PS00623"/>
    </source>
</evidence>
<evidence type="ECO:0000256" key="4">
    <source>
        <dbReference type="ARBA" id="ARBA00022729"/>
    </source>
</evidence>
<sequence length="593" mass="65159">MLASIEQVLERKFDFIVVGGGTCGIVVATRLSEDPDVNVLVLESGTENFGDPSILTPGAFGTTLGKPEYDWCYKTEPQESCGGRVVPWPRGKGLGGSSAMNFFMYHRPAKSDINALEKLGNPGWNWETLRKYYKKAEHFIPPANPTDIMTYDLDERGTDGPLKFILPMTLSGLEAPVQEALATLGIDRVHEPFSGSTKGTWLTPVTNDPVNLVRSYAGNMYLQPNLERQNLVVLTSVHVSKLVLSSKSGKITATGVELVRDGKAYTIRPEKEVILSAGQVIILELSGIGDKSVLERAGVPINLEIPGVGANLQEHIYVDCSYEIRQDRESEFITFDCLRDPAQIPKQIELLKTGKNSVFGLGLTSVTFVPLSSFTPDAASLQEKLVESVRSKSASPGLTKQLEIQLEHIKAQEPSCELLVGPTFNSEPNPPKPDRKYLTLCNLLNHPISRGTIHIKSNNPSEPPAIDPKYFDEPYDLQSFIESFKFKRRLVQQEPLKSILTGEEVNAGPEVQTDEEIAEYCKKYFRTSYHAVGTCSMLPLEDGGVVDSKLKVYNTTNIRVVDVSIIPLHIGAHTQATAYAIAELAADIIKGKA</sequence>
<keyword evidence="3 10" id="KW-0285">Flavoprotein</keyword>
<feature type="active site" description="Proton acceptor" evidence="8">
    <location>
        <position position="573"/>
    </location>
</feature>
<dbReference type="Pfam" id="PF05199">
    <property type="entry name" value="GMC_oxred_C"/>
    <property type="match status" value="1"/>
</dbReference>
<dbReference type="PANTHER" id="PTHR11552">
    <property type="entry name" value="GLUCOSE-METHANOL-CHOLINE GMC OXIDOREDUCTASE"/>
    <property type="match status" value="1"/>
</dbReference>
<comment type="cofactor">
    <cofactor evidence="1 9">
        <name>FAD</name>
        <dbReference type="ChEBI" id="CHEBI:57692"/>
    </cofactor>
</comment>
<keyword evidence="6" id="KW-0560">Oxidoreductase</keyword>
<keyword evidence="5 9" id="KW-0274">FAD</keyword>
<dbReference type="InterPro" id="IPR036188">
    <property type="entry name" value="FAD/NAD-bd_sf"/>
</dbReference>
<feature type="domain" description="Glucose-methanol-choline oxidoreductase N-terminal" evidence="11">
    <location>
        <begin position="91"/>
        <end position="114"/>
    </location>
</feature>
<dbReference type="PANTHER" id="PTHR11552:SF201">
    <property type="entry name" value="GLUCOSE-METHANOL-CHOLINE OXIDOREDUCTASE N-TERMINAL DOMAIN-CONTAINING PROTEIN"/>
    <property type="match status" value="1"/>
</dbReference>
<keyword evidence="4" id="KW-0732">Signal</keyword>
<evidence type="ECO:0000256" key="5">
    <source>
        <dbReference type="ARBA" id="ARBA00022827"/>
    </source>
</evidence>
<dbReference type="GO" id="GO:0050660">
    <property type="term" value="F:flavin adenine dinucleotide binding"/>
    <property type="evidence" value="ECO:0007669"/>
    <property type="project" value="InterPro"/>
</dbReference>
<dbReference type="Gene3D" id="3.50.50.60">
    <property type="entry name" value="FAD/NAD(P)-binding domain"/>
    <property type="match status" value="1"/>
</dbReference>
<comment type="similarity">
    <text evidence="2 10">Belongs to the GMC oxidoreductase family.</text>
</comment>
<evidence type="ECO:0000256" key="3">
    <source>
        <dbReference type="ARBA" id="ARBA00022630"/>
    </source>
</evidence>
<dbReference type="InterPro" id="IPR007867">
    <property type="entry name" value="GMC_OxRtase_C"/>
</dbReference>
<dbReference type="EMBL" id="LATX01001222">
    <property type="protein sequence ID" value="KTB43229.1"/>
    <property type="molecule type" value="Genomic_DNA"/>
</dbReference>
<dbReference type="InterPro" id="IPR000172">
    <property type="entry name" value="GMC_OxRdtase_N"/>
</dbReference>
<organism evidence="12 13">
    <name type="scientific">Moniliophthora roreri</name>
    <name type="common">Frosty pod rot fungus</name>
    <name type="synonym">Monilia roreri</name>
    <dbReference type="NCBI Taxonomy" id="221103"/>
    <lineage>
        <taxon>Eukaryota</taxon>
        <taxon>Fungi</taxon>
        <taxon>Dikarya</taxon>
        <taxon>Basidiomycota</taxon>
        <taxon>Agaricomycotina</taxon>
        <taxon>Agaricomycetes</taxon>
        <taxon>Agaricomycetidae</taxon>
        <taxon>Agaricales</taxon>
        <taxon>Marasmiineae</taxon>
        <taxon>Marasmiaceae</taxon>
        <taxon>Moniliophthora</taxon>
    </lineage>
</organism>
<keyword evidence="7" id="KW-0325">Glycoprotein</keyword>
<dbReference type="SUPFAM" id="SSF54373">
    <property type="entry name" value="FAD-linked reductases, C-terminal domain"/>
    <property type="match status" value="1"/>
</dbReference>
<evidence type="ECO:0000256" key="1">
    <source>
        <dbReference type="ARBA" id="ARBA00001974"/>
    </source>
</evidence>
<comment type="caution">
    <text evidence="12">The sequence shown here is derived from an EMBL/GenBank/DDBJ whole genome shotgun (WGS) entry which is preliminary data.</text>
</comment>
<evidence type="ECO:0000256" key="8">
    <source>
        <dbReference type="PIRSR" id="PIRSR000137-1"/>
    </source>
</evidence>
<evidence type="ECO:0000256" key="7">
    <source>
        <dbReference type="ARBA" id="ARBA00023180"/>
    </source>
</evidence>
<gene>
    <name evidence="12" type="ORF">WG66_4198</name>
</gene>
<dbReference type="AlphaFoldDB" id="A0A0W0G3U5"/>
<evidence type="ECO:0000256" key="2">
    <source>
        <dbReference type="ARBA" id="ARBA00010790"/>
    </source>
</evidence>
<protein>
    <recommendedName>
        <fullName evidence="11">Glucose-methanol-choline oxidoreductase N-terminal domain-containing protein</fullName>
    </recommendedName>
</protein>
<dbReference type="InterPro" id="IPR012132">
    <property type="entry name" value="GMC_OxRdtase"/>
</dbReference>
<feature type="binding site" evidence="9">
    <location>
        <position position="239"/>
    </location>
    <ligand>
        <name>FAD</name>
        <dbReference type="ChEBI" id="CHEBI:57692"/>
    </ligand>
</feature>
<evidence type="ECO:0000313" key="13">
    <source>
        <dbReference type="Proteomes" id="UP000054988"/>
    </source>
</evidence>
<dbReference type="SUPFAM" id="SSF51905">
    <property type="entry name" value="FAD/NAD(P)-binding domain"/>
    <property type="match status" value="1"/>
</dbReference>
<dbReference type="Gene3D" id="3.30.560.10">
    <property type="entry name" value="Glucose Oxidase, domain 3"/>
    <property type="match status" value="1"/>
</dbReference>